<accession>A0AAE0F2H2</accession>
<name>A0AAE0F2H2_9CHLO</name>
<evidence type="ECO:0000313" key="4">
    <source>
        <dbReference type="Proteomes" id="UP001190700"/>
    </source>
</evidence>
<dbReference type="EMBL" id="LGRX02027598">
    <property type="protein sequence ID" value="KAK3249084.1"/>
    <property type="molecule type" value="Genomic_DNA"/>
</dbReference>
<feature type="region of interest" description="Disordered" evidence="2">
    <location>
        <begin position="1"/>
        <end position="37"/>
    </location>
</feature>
<feature type="coiled-coil region" evidence="1">
    <location>
        <begin position="96"/>
        <end position="137"/>
    </location>
</feature>
<comment type="caution">
    <text evidence="3">The sequence shown here is derived from an EMBL/GenBank/DDBJ whole genome shotgun (WGS) entry which is preliminary data.</text>
</comment>
<reference evidence="3 4" key="1">
    <citation type="journal article" date="2015" name="Genome Biol. Evol.">
        <title>Comparative Genomics of a Bacterivorous Green Alga Reveals Evolutionary Causalities and Consequences of Phago-Mixotrophic Mode of Nutrition.</title>
        <authorList>
            <person name="Burns J.A."/>
            <person name="Paasch A."/>
            <person name="Narechania A."/>
            <person name="Kim E."/>
        </authorList>
    </citation>
    <scope>NUCLEOTIDE SEQUENCE [LARGE SCALE GENOMIC DNA]</scope>
    <source>
        <strain evidence="3 4">PLY_AMNH</strain>
    </source>
</reference>
<keyword evidence="1" id="KW-0175">Coiled coil</keyword>
<dbReference type="AlphaFoldDB" id="A0AAE0F2H2"/>
<organism evidence="3 4">
    <name type="scientific">Cymbomonas tetramitiformis</name>
    <dbReference type="NCBI Taxonomy" id="36881"/>
    <lineage>
        <taxon>Eukaryota</taxon>
        <taxon>Viridiplantae</taxon>
        <taxon>Chlorophyta</taxon>
        <taxon>Pyramimonadophyceae</taxon>
        <taxon>Pyramimonadales</taxon>
        <taxon>Pyramimonadaceae</taxon>
        <taxon>Cymbomonas</taxon>
    </lineage>
</organism>
<dbReference type="Proteomes" id="UP001190700">
    <property type="component" value="Unassembled WGS sequence"/>
</dbReference>
<evidence type="ECO:0000313" key="3">
    <source>
        <dbReference type="EMBL" id="KAK3249084.1"/>
    </source>
</evidence>
<keyword evidence="4" id="KW-1185">Reference proteome</keyword>
<sequence length="158" mass="18332">MLRHEAVRVRQPLPSVQQSQRARPGASHPSPRNRLASPEGIWAGWKHLFRLCDNHRKKEWQPAVREALEWMDSGKVAILPTISGEYGPTNLCISYMRQTEAEPEKLRARLAELEAQLQQERNLVGELREELEQREVRQRPQEFASLLRPVAHKLFATE</sequence>
<evidence type="ECO:0000256" key="2">
    <source>
        <dbReference type="SAM" id="MobiDB-lite"/>
    </source>
</evidence>
<evidence type="ECO:0000256" key="1">
    <source>
        <dbReference type="SAM" id="Coils"/>
    </source>
</evidence>
<proteinExistence type="predicted"/>
<protein>
    <submittedName>
        <fullName evidence="3">Uncharacterized protein</fullName>
    </submittedName>
</protein>
<gene>
    <name evidence="3" type="ORF">CYMTET_41477</name>
</gene>